<sequence>MMTNRELLINAARAGEIEGKYYIAYGERDVNEGIDIGGGRLWNPLINNADAFSLMVSLYANLEINWSDVLMSNPDTGVGYREVVNSDADREKATRLAIVNCAAIIGENL</sequence>
<accession>A0AAE8Z5N5</accession>
<reference evidence="1" key="1">
    <citation type="submission" date="2021-11" db="EMBL/GenBank/DDBJ databases">
        <authorList>
            <person name="Sousa J."/>
            <person name="Sillankorva S."/>
            <person name="Faustino A."/>
            <person name="Carvalho C."/>
        </authorList>
    </citation>
    <scope>NUCLEOTIDE SEQUENCE</scope>
</reference>
<name>A0AAE8Z5N5_9CAUD</name>
<reference evidence="1" key="2">
    <citation type="journal article" date="2022" name="Curr. Genet.">
        <title>Suggestion for a new bacteriophage genus for the Klebsiella pneumoniae phage vB_KpnS-Carvaje.</title>
        <authorList>
            <person name="Sousa J.C."/>
            <person name="Sillankorva S."/>
            <person name="Faustino A."/>
            <person name="Carvalho C.M."/>
        </authorList>
    </citation>
    <scope>NUCLEOTIDE SEQUENCE</scope>
</reference>
<dbReference type="EMBL" id="OL604152">
    <property type="protein sequence ID" value="UJQ43989.1"/>
    <property type="molecule type" value="Genomic_DNA"/>
</dbReference>
<evidence type="ECO:0000313" key="1">
    <source>
        <dbReference type="EMBL" id="UJQ43989.1"/>
    </source>
</evidence>
<keyword evidence="2" id="KW-1185">Reference proteome</keyword>
<organism evidence="1 2">
    <name type="scientific">Klebsiella phage vB_KpnS-Carvaje</name>
    <dbReference type="NCBI Taxonomy" id="2900314"/>
    <lineage>
        <taxon>Viruses</taxon>
        <taxon>Duplodnaviria</taxon>
        <taxon>Heunggongvirae</taxon>
        <taxon>Uroviricota</taxon>
        <taxon>Caudoviricetes</taxon>
        <taxon>Carvajevirus</taxon>
        <taxon>Carvajevirus carvaje</taxon>
    </lineage>
</organism>
<dbReference type="Proteomes" id="UP000829649">
    <property type="component" value="Segment"/>
</dbReference>
<proteinExistence type="predicted"/>
<protein>
    <submittedName>
        <fullName evidence="1">Uncharacterized protein</fullName>
    </submittedName>
</protein>
<gene>
    <name evidence="1" type="ORF">vBKpnSCarvaje_0025</name>
</gene>
<evidence type="ECO:0000313" key="2">
    <source>
        <dbReference type="Proteomes" id="UP000829649"/>
    </source>
</evidence>